<keyword evidence="14" id="KW-1185">Reference proteome</keyword>
<feature type="region of interest" description="Disordered" evidence="10">
    <location>
        <begin position="710"/>
        <end position="742"/>
    </location>
</feature>
<evidence type="ECO:0000313" key="14">
    <source>
        <dbReference type="Proteomes" id="UP001428817"/>
    </source>
</evidence>
<dbReference type="InterPro" id="IPR023836">
    <property type="entry name" value="EccCa-like_Actinobacteria"/>
</dbReference>
<organism evidence="13 14">
    <name type="scientific">Pseudonocardia eucalypti</name>
    <dbReference type="NCBI Taxonomy" id="648755"/>
    <lineage>
        <taxon>Bacteria</taxon>
        <taxon>Bacillati</taxon>
        <taxon>Actinomycetota</taxon>
        <taxon>Actinomycetes</taxon>
        <taxon>Pseudonocardiales</taxon>
        <taxon>Pseudonocardiaceae</taxon>
        <taxon>Pseudonocardia</taxon>
    </lineage>
</organism>
<dbReference type="SMART" id="SM00382">
    <property type="entry name" value="AAA"/>
    <property type="match status" value="2"/>
</dbReference>
<evidence type="ECO:0000256" key="10">
    <source>
        <dbReference type="SAM" id="MobiDB-lite"/>
    </source>
</evidence>
<feature type="compositionally biased region" description="Pro residues" evidence="10">
    <location>
        <begin position="24"/>
        <end position="33"/>
    </location>
</feature>
<feature type="compositionally biased region" description="Low complexity" evidence="10">
    <location>
        <begin position="710"/>
        <end position="721"/>
    </location>
</feature>
<keyword evidence="4" id="KW-0677">Repeat</keyword>
<keyword evidence="6 9" id="KW-0067">ATP-binding</keyword>
<keyword evidence="8 11" id="KW-0472">Membrane</keyword>
<evidence type="ECO:0000256" key="4">
    <source>
        <dbReference type="ARBA" id="ARBA00022737"/>
    </source>
</evidence>
<evidence type="ECO:0000256" key="2">
    <source>
        <dbReference type="ARBA" id="ARBA00022475"/>
    </source>
</evidence>
<dbReference type="Pfam" id="PF01580">
    <property type="entry name" value="FtsK_SpoIIIE"/>
    <property type="match status" value="2"/>
</dbReference>
<evidence type="ECO:0000256" key="9">
    <source>
        <dbReference type="PROSITE-ProRule" id="PRU00289"/>
    </source>
</evidence>
<evidence type="ECO:0000256" key="5">
    <source>
        <dbReference type="ARBA" id="ARBA00022741"/>
    </source>
</evidence>
<dbReference type="InterPro" id="IPR027417">
    <property type="entry name" value="P-loop_NTPase"/>
</dbReference>
<dbReference type="Gene3D" id="3.40.50.300">
    <property type="entry name" value="P-loop containing nucleotide triphosphate hydrolases"/>
    <property type="match status" value="3"/>
</dbReference>
<dbReference type="Proteomes" id="UP001428817">
    <property type="component" value="Unassembled WGS sequence"/>
</dbReference>
<dbReference type="PANTHER" id="PTHR22683:SF1">
    <property type="entry name" value="TYPE VII SECRETION SYSTEM PROTEIN ESSC"/>
    <property type="match status" value="1"/>
</dbReference>
<feature type="binding site" evidence="9">
    <location>
        <begin position="488"/>
        <end position="495"/>
    </location>
    <ligand>
        <name>ATP</name>
        <dbReference type="ChEBI" id="CHEBI:30616"/>
    </ligand>
</feature>
<gene>
    <name evidence="13" type="ORF">GCM10023321_07140</name>
</gene>
<dbReference type="EMBL" id="BAABJP010000001">
    <property type="protein sequence ID" value="GAA5146932.1"/>
    <property type="molecule type" value="Genomic_DNA"/>
</dbReference>
<feature type="domain" description="FtsK" evidence="12">
    <location>
        <begin position="1124"/>
        <end position="1310"/>
    </location>
</feature>
<dbReference type="PANTHER" id="PTHR22683">
    <property type="entry name" value="SPORULATION PROTEIN RELATED"/>
    <property type="match status" value="1"/>
</dbReference>
<evidence type="ECO:0000256" key="8">
    <source>
        <dbReference type="ARBA" id="ARBA00023136"/>
    </source>
</evidence>
<sequence>MSTRVVRRAPRRPAPRLPGGELPMEPPPEPAKPVPAGLGQKLMPALMILGSVGFIVVMGMQNPSSPTSWVFGGIFALSTIGMMAGGMGRGGSQRAETDENRRDYLRYLAQVRRRIREVAARQRASLEWTHPDPAALLGLLQSDRLWERRDTDPDFAQLRVGRGRQRLATRLVAPQTGPLDELEPVCAWALRRLLRAHAVVPDLPVAVAFGALRRVSLHPLAGPHGRAPALELARAVLAQYTVWHSPANALVAVIASPAAMPHWDWVKWLPHAQHPALTDQIGALRMVSSAPGDVLDWLTAIPGGGTEGAARLLVVVDGVDVRRAGAQWLDRPEVTVLRVAELPTSPTTATEGVPAGGERGELALLVDAERLGAGVQTGRGPVDTRWIGRPDGLGLAEASVLARRMARFRAPRESEPDTGRPLRGTVGLPELLGIDDPATVALARARWRDSPVDRLRVPIGIGEHGEPVLLDIKESAQGGSGPHGLCIGATGSGKSELLRTLLLGLVATHPSDELNLVLIDFKGGATFLGMAGLPHVSAVITNLADELSLVDRMADALAGEINRRQELLRKAGNFASVADYERHRRTAPRTGAGLPPLPALFIVVDEFSEMLAQRPELVDLMVTIGRLGRSLQMHLLLASQRLDEGRLRGLESHLSYRIGLRTFSPAESRAVLGVPDAYNLPPMPGSGYLALGTDELVRFRAAYVSGPRAATAGPASVAGAPRRPVAFSSTRVGPDPRERDSEPTLVFDGALVLADGSPGTGAFPVSSGPANAPNAPSVMDEMVTALIGQGPPAHPVWLPPLEEPPALDTLLPALGRGPRGLGTQAPGELRLALGLIDRPFHQRWDPLWVDLSGAAGHGVVVGAPQSGKSTVLRTLMLGLALSHTPRELSMYALDFGGGMLAALSGLPHCGGVADRQQPDQVRRTVAELTALLADRERSFRAAGIDSAAEFRRRKARGEFADPHGDVLLVVDGYLTLRSEYEELEQQLLPLATRGLSYGIHLVVSANRWTELRPALKDLLGTRVELRLGDPSDSDFDRRRAASVPAKPGHGLTADGAQCVIARPMIDTLGDDLAATVAALADAWEEPPVPSVRLLPDRIDYSEVLALAGSGSPHVLPIGVDEARLEPVLLDFDADPHLICLADDESGKTNLLRVLAGGVVRGLDPERARIVLVDYRRTLLGQVPDSHLIGYASGAKVAAEVVRDIADSLRRRLPGPDVTPARLRDRSWWSGPELYLLVDDYDLVAGAGAGAAGSANPLLPLMEFLPQAKDVGLHLVLARRCGGVGRAMFEPVFSRLRELATPGLMMSGPPDEGPILDGLRPEPLPPGRGVLVGRRYGKRRMQVAWYEPDLEGPGDGG</sequence>
<dbReference type="NCBIfam" id="TIGR03925">
    <property type="entry name" value="T7SS_EccC_b"/>
    <property type="match status" value="1"/>
</dbReference>
<feature type="binding site" evidence="9">
    <location>
        <begin position="862"/>
        <end position="869"/>
    </location>
    <ligand>
        <name>ATP</name>
        <dbReference type="ChEBI" id="CHEBI:30616"/>
    </ligand>
</feature>
<keyword evidence="3 11" id="KW-0812">Transmembrane</keyword>
<dbReference type="InterPro" id="IPR050206">
    <property type="entry name" value="FtsK/SpoIIIE/SftA"/>
</dbReference>
<feature type="region of interest" description="Disordered" evidence="10">
    <location>
        <begin position="1"/>
        <end position="34"/>
    </location>
</feature>
<dbReference type="InterPro" id="IPR002543">
    <property type="entry name" value="FtsK_dom"/>
</dbReference>
<comment type="caution">
    <text evidence="13">The sequence shown here is derived from an EMBL/GenBank/DDBJ whole genome shotgun (WGS) entry which is preliminary data.</text>
</comment>
<keyword evidence="2" id="KW-1003">Cell membrane</keyword>
<protein>
    <submittedName>
        <fullName evidence="13">Type VII secretion protein EccC</fullName>
    </submittedName>
</protein>
<dbReference type="RefSeq" id="WP_185058942.1">
    <property type="nucleotide sequence ID" value="NZ_BAABJP010000001.1"/>
</dbReference>
<evidence type="ECO:0000256" key="1">
    <source>
        <dbReference type="ARBA" id="ARBA00004651"/>
    </source>
</evidence>
<feature type="transmembrane region" description="Helical" evidence="11">
    <location>
        <begin position="67"/>
        <end position="87"/>
    </location>
</feature>
<dbReference type="PROSITE" id="PS50901">
    <property type="entry name" value="FTSK"/>
    <property type="match status" value="3"/>
</dbReference>
<feature type="domain" description="FtsK" evidence="12">
    <location>
        <begin position="465"/>
        <end position="669"/>
    </location>
</feature>
<evidence type="ECO:0000256" key="11">
    <source>
        <dbReference type="SAM" id="Phobius"/>
    </source>
</evidence>
<dbReference type="InterPro" id="IPR023837">
    <property type="entry name" value="EccCb-like_Actinobacteria"/>
</dbReference>
<evidence type="ECO:0000259" key="12">
    <source>
        <dbReference type="PROSITE" id="PS50901"/>
    </source>
</evidence>
<evidence type="ECO:0000256" key="7">
    <source>
        <dbReference type="ARBA" id="ARBA00022989"/>
    </source>
</evidence>
<comment type="subcellular location">
    <subcellularLocation>
        <location evidence="1">Cell membrane</location>
        <topology evidence="1">Multi-pass membrane protein</topology>
    </subcellularLocation>
</comment>
<evidence type="ECO:0000256" key="3">
    <source>
        <dbReference type="ARBA" id="ARBA00022692"/>
    </source>
</evidence>
<name>A0ABP9PI57_9PSEU</name>
<dbReference type="InterPro" id="IPR003593">
    <property type="entry name" value="AAA+_ATPase"/>
</dbReference>
<dbReference type="NCBIfam" id="TIGR03924">
    <property type="entry name" value="T7SS_EccC_a"/>
    <property type="match status" value="1"/>
</dbReference>
<accession>A0ABP9PI57</accession>
<feature type="binding site" evidence="9">
    <location>
        <begin position="1141"/>
        <end position="1148"/>
    </location>
    <ligand>
        <name>ATP</name>
        <dbReference type="ChEBI" id="CHEBI:30616"/>
    </ligand>
</feature>
<keyword evidence="5 9" id="KW-0547">Nucleotide-binding</keyword>
<dbReference type="SUPFAM" id="SSF52540">
    <property type="entry name" value="P-loop containing nucleoside triphosphate hydrolases"/>
    <property type="match status" value="2"/>
</dbReference>
<reference evidence="14" key="1">
    <citation type="journal article" date="2019" name="Int. J. Syst. Evol. Microbiol.">
        <title>The Global Catalogue of Microorganisms (GCM) 10K type strain sequencing project: providing services to taxonomists for standard genome sequencing and annotation.</title>
        <authorList>
            <consortium name="The Broad Institute Genomics Platform"/>
            <consortium name="The Broad Institute Genome Sequencing Center for Infectious Disease"/>
            <person name="Wu L."/>
            <person name="Ma J."/>
        </authorList>
    </citation>
    <scope>NUCLEOTIDE SEQUENCE [LARGE SCALE GENOMIC DNA]</scope>
    <source>
        <strain evidence="14">JCM 18303</strain>
    </source>
</reference>
<keyword evidence="7 11" id="KW-1133">Transmembrane helix</keyword>
<evidence type="ECO:0000313" key="13">
    <source>
        <dbReference type="EMBL" id="GAA5146932.1"/>
    </source>
</evidence>
<feature type="domain" description="FtsK" evidence="12">
    <location>
        <begin position="844"/>
        <end position="1034"/>
    </location>
</feature>
<feature type="transmembrane region" description="Helical" evidence="11">
    <location>
        <begin position="42"/>
        <end position="60"/>
    </location>
</feature>
<feature type="compositionally biased region" description="Basic residues" evidence="10">
    <location>
        <begin position="1"/>
        <end position="14"/>
    </location>
</feature>
<proteinExistence type="predicted"/>
<evidence type="ECO:0000256" key="6">
    <source>
        <dbReference type="ARBA" id="ARBA00022840"/>
    </source>
</evidence>